<protein>
    <submittedName>
        <fullName evidence="1">DUF2971 domain-containing protein</fullName>
    </submittedName>
</protein>
<sequence length="205" mass="23693">MYTLTKWRERIRQRNDMTAYLTHLTRGVNDETPVDVVVKILKEKRLRASKDGFINGGEKVVCFQDAPIYGVSQNVKHEIQNRTELGNKVRYEPVGLSIPKRSIFNLGGRPVIYEQPIIKNGIKTFPGINSEQLWRVVSLDLSDPDKYIDWTHEREWRIKGDVEVPLHLSYVIVSDYSSYREFQEKADKEILNGIAGIITLEGVLY</sequence>
<organism evidence="1 2">
    <name type="scientific">Neobacillus driksii</name>
    <dbReference type="NCBI Taxonomy" id="3035913"/>
    <lineage>
        <taxon>Bacteria</taxon>
        <taxon>Bacillati</taxon>
        <taxon>Bacillota</taxon>
        <taxon>Bacilli</taxon>
        <taxon>Bacillales</taxon>
        <taxon>Bacillaceae</taxon>
        <taxon>Neobacillus</taxon>
    </lineage>
</organism>
<reference evidence="1 2" key="1">
    <citation type="submission" date="2024-05" db="EMBL/GenBank/DDBJ databases">
        <authorList>
            <person name="Venkateswaran K."/>
        </authorList>
    </citation>
    <scope>NUCLEOTIDE SEQUENCE [LARGE SCALE GENOMIC DNA]</scope>
    <source>
        <strain evidence="1 2">179-C4-2-HS</strain>
    </source>
</reference>
<dbReference type="EMBL" id="JAROBZ020000001">
    <property type="protein sequence ID" value="MFB3168472.1"/>
    <property type="molecule type" value="Genomic_DNA"/>
</dbReference>
<keyword evidence="2" id="KW-1185">Reference proteome</keyword>
<evidence type="ECO:0000313" key="2">
    <source>
        <dbReference type="Proteomes" id="UP001241748"/>
    </source>
</evidence>
<comment type="caution">
    <text evidence="1">The sequence shown here is derived from an EMBL/GenBank/DDBJ whole genome shotgun (WGS) entry which is preliminary data.</text>
</comment>
<evidence type="ECO:0000313" key="1">
    <source>
        <dbReference type="EMBL" id="MFB3168472.1"/>
    </source>
</evidence>
<gene>
    <name evidence="1" type="ORF">P5G62_015245</name>
</gene>
<dbReference type="RefSeq" id="WP_306072969.1">
    <property type="nucleotide sequence ID" value="NZ_JAROBZ020000001.1"/>
</dbReference>
<proteinExistence type="predicted"/>
<accession>A0ABV4YUR1</accession>
<dbReference type="Proteomes" id="UP001241748">
    <property type="component" value="Unassembled WGS sequence"/>
</dbReference>
<name>A0ABV4YUR1_9BACI</name>